<dbReference type="CDD" id="cd06170">
    <property type="entry name" value="LuxR_C_like"/>
    <property type="match status" value="1"/>
</dbReference>
<dbReference type="GO" id="GO:0006355">
    <property type="term" value="P:regulation of DNA-templated transcription"/>
    <property type="evidence" value="ECO:0007669"/>
    <property type="project" value="InterPro"/>
</dbReference>
<name>A0A841D178_PLAVE</name>
<dbReference type="Pfam" id="PF00196">
    <property type="entry name" value="GerE"/>
    <property type="match status" value="1"/>
</dbReference>
<dbReference type="PANTHER" id="PTHR43214">
    <property type="entry name" value="TWO-COMPONENT RESPONSE REGULATOR"/>
    <property type="match status" value="1"/>
</dbReference>
<dbReference type="SMART" id="SM00421">
    <property type="entry name" value="HTH_LUXR"/>
    <property type="match status" value="1"/>
</dbReference>
<comment type="caution">
    <text evidence="6">The sequence shown here is derived from an EMBL/GenBank/DDBJ whole genome shotgun (WGS) entry which is preliminary data.</text>
</comment>
<dbReference type="InterPro" id="IPR000792">
    <property type="entry name" value="Tscrpt_reg_LuxR_C"/>
</dbReference>
<dbReference type="PROSITE" id="PS50043">
    <property type="entry name" value="HTH_LUXR_2"/>
    <property type="match status" value="1"/>
</dbReference>
<dbReference type="InterPro" id="IPR001789">
    <property type="entry name" value="Sig_transdc_resp-reg_receiver"/>
</dbReference>
<evidence type="ECO:0000256" key="1">
    <source>
        <dbReference type="ARBA" id="ARBA00022553"/>
    </source>
</evidence>
<feature type="domain" description="HTH luxR-type" evidence="4">
    <location>
        <begin position="147"/>
        <end position="212"/>
    </location>
</feature>
<gene>
    <name evidence="6" type="ORF">FHS22_001326</name>
</gene>
<sequence length="213" mass="22518">MIRVLLVDDHAGFRAGLRALLSAVEGVEVADEAASGEQALALVGRAQPDVVLMDLTMPGMGGIAATERLVRDHPHVRVIVLSMSDDDDSVFAAMRAGARGYVLKGARKAELVRSVQAVADGEAIFGPAIAARMAEYFAGRERGGPAPGAALPELTRREREILGLVAGHLTNPQIAARLGLSQKTVRNHVSAIFTKLQVADRAQAIMRAREAGL</sequence>
<dbReference type="CDD" id="cd17535">
    <property type="entry name" value="REC_NarL-like"/>
    <property type="match status" value="1"/>
</dbReference>
<reference evidence="6 7" key="1">
    <citation type="submission" date="2020-08" db="EMBL/GenBank/DDBJ databases">
        <title>Genomic Encyclopedia of Type Strains, Phase III (KMG-III): the genomes of soil and plant-associated and newly described type strains.</title>
        <authorList>
            <person name="Whitman W."/>
        </authorList>
    </citation>
    <scope>NUCLEOTIDE SEQUENCE [LARGE SCALE GENOMIC DNA]</scope>
    <source>
        <strain evidence="6 7">CECT 3303</strain>
    </source>
</reference>
<evidence type="ECO:0000313" key="6">
    <source>
        <dbReference type="EMBL" id="MBB5962067.1"/>
    </source>
</evidence>
<evidence type="ECO:0000259" key="4">
    <source>
        <dbReference type="PROSITE" id="PS50043"/>
    </source>
</evidence>
<evidence type="ECO:0000256" key="2">
    <source>
        <dbReference type="ARBA" id="ARBA00023125"/>
    </source>
</evidence>
<dbReference type="InterPro" id="IPR016032">
    <property type="entry name" value="Sig_transdc_resp-reg_C-effctor"/>
</dbReference>
<accession>A0A841D178</accession>
<dbReference type="PROSITE" id="PS50110">
    <property type="entry name" value="RESPONSE_REGULATORY"/>
    <property type="match status" value="1"/>
</dbReference>
<evidence type="ECO:0000256" key="3">
    <source>
        <dbReference type="PROSITE-ProRule" id="PRU00169"/>
    </source>
</evidence>
<keyword evidence="2 6" id="KW-0238">DNA-binding</keyword>
<dbReference type="Gene3D" id="3.40.50.2300">
    <property type="match status" value="1"/>
</dbReference>
<dbReference type="GO" id="GO:0003677">
    <property type="term" value="F:DNA binding"/>
    <property type="evidence" value="ECO:0007669"/>
    <property type="project" value="UniProtKB-KW"/>
</dbReference>
<dbReference type="PRINTS" id="PR00038">
    <property type="entry name" value="HTHLUXR"/>
</dbReference>
<dbReference type="SMART" id="SM00448">
    <property type="entry name" value="REC"/>
    <property type="match status" value="1"/>
</dbReference>
<dbReference type="Pfam" id="PF00072">
    <property type="entry name" value="Response_reg"/>
    <property type="match status" value="1"/>
</dbReference>
<dbReference type="InterPro" id="IPR039420">
    <property type="entry name" value="WalR-like"/>
</dbReference>
<feature type="modified residue" description="4-aspartylphosphate" evidence="3">
    <location>
        <position position="54"/>
    </location>
</feature>
<dbReference type="RefSeq" id="WP_184939317.1">
    <property type="nucleotide sequence ID" value="NZ_BAAAWZ010000001.1"/>
</dbReference>
<dbReference type="InterPro" id="IPR011006">
    <property type="entry name" value="CheY-like_superfamily"/>
</dbReference>
<organism evidence="6 7">
    <name type="scientific">Planomonospora venezuelensis</name>
    <dbReference type="NCBI Taxonomy" id="1999"/>
    <lineage>
        <taxon>Bacteria</taxon>
        <taxon>Bacillati</taxon>
        <taxon>Actinomycetota</taxon>
        <taxon>Actinomycetes</taxon>
        <taxon>Streptosporangiales</taxon>
        <taxon>Streptosporangiaceae</taxon>
        <taxon>Planomonospora</taxon>
    </lineage>
</organism>
<proteinExistence type="predicted"/>
<evidence type="ECO:0000259" key="5">
    <source>
        <dbReference type="PROSITE" id="PS50110"/>
    </source>
</evidence>
<dbReference type="GO" id="GO:0000160">
    <property type="term" value="P:phosphorelay signal transduction system"/>
    <property type="evidence" value="ECO:0007669"/>
    <property type="project" value="InterPro"/>
</dbReference>
<protein>
    <submittedName>
        <fullName evidence="6">DNA-binding NarL/FixJ family response regulator</fullName>
    </submittedName>
</protein>
<dbReference type="Proteomes" id="UP000562352">
    <property type="component" value="Unassembled WGS sequence"/>
</dbReference>
<evidence type="ECO:0000313" key="7">
    <source>
        <dbReference type="Proteomes" id="UP000562352"/>
    </source>
</evidence>
<dbReference type="AlphaFoldDB" id="A0A841D178"/>
<dbReference type="EMBL" id="JACHJJ010000003">
    <property type="protein sequence ID" value="MBB5962067.1"/>
    <property type="molecule type" value="Genomic_DNA"/>
</dbReference>
<dbReference type="InterPro" id="IPR058245">
    <property type="entry name" value="NreC/VraR/RcsB-like_REC"/>
</dbReference>
<dbReference type="SUPFAM" id="SSF52172">
    <property type="entry name" value="CheY-like"/>
    <property type="match status" value="1"/>
</dbReference>
<keyword evidence="7" id="KW-1185">Reference proteome</keyword>
<feature type="domain" description="Response regulatory" evidence="5">
    <location>
        <begin position="3"/>
        <end position="119"/>
    </location>
</feature>
<keyword evidence="1 3" id="KW-0597">Phosphoprotein</keyword>
<dbReference type="SUPFAM" id="SSF46894">
    <property type="entry name" value="C-terminal effector domain of the bipartite response regulators"/>
    <property type="match status" value="1"/>
</dbReference>